<proteinExistence type="predicted"/>
<evidence type="ECO:0000256" key="1">
    <source>
        <dbReference type="SAM" id="MobiDB-lite"/>
    </source>
</evidence>
<feature type="region of interest" description="Disordered" evidence="1">
    <location>
        <begin position="15"/>
        <end position="42"/>
    </location>
</feature>
<sequence length="42" mass="4840">MKNVLDYKENIIVESDDEESETIEVKQIQESNITSSEPPQET</sequence>
<accession>A0A6C0H2U9</accession>
<organism evidence="2">
    <name type="scientific">viral metagenome</name>
    <dbReference type="NCBI Taxonomy" id="1070528"/>
    <lineage>
        <taxon>unclassified sequences</taxon>
        <taxon>metagenomes</taxon>
        <taxon>organismal metagenomes</taxon>
    </lineage>
</organism>
<evidence type="ECO:0000313" key="2">
    <source>
        <dbReference type="EMBL" id="QHT74881.1"/>
    </source>
</evidence>
<protein>
    <submittedName>
        <fullName evidence="2">Uncharacterized protein</fullName>
    </submittedName>
</protein>
<feature type="compositionally biased region" description="Polar residues" evidence="1">
    <location>
        <begin position="28"/>
        <end position="42"/>
    </location>
</feature>
<name>A0A6C0H2U9_9ZZZZ</name>
<reference evidence="2" key="1">
    <citation type="journal article" date="2020" name="Nature">
        <title>Giant virus diversity and host interactions through global metagenomics.</title>
        <authorList>
            <person name="Schulz F."/>
            <person name="Roux S."/>
            <person name="Paez-Espino D."/>
            <person name="Jungbluth S."/>
            <person name="Walsh D.A."/>
            <person name="Denef V.J."/>
            <person name="McMahon K.D."/>
            <person name="Konstantinidis K.T."/>
            <person name="Eloe-Fadrosh E.A."/>
            <person name="Kyrpides N.C."/>
            <person name="Woyke T."/>
        </authorList>
    </citation>
    <scope>NUCLEOTIDE SEQUENCE</scope>
    <source>
        <strain evidence="2">GVMAG-M-3300023179-62</strain>
    </source>
</reference>
<dbReference type="EMBL" id="MN739859">
    <property type="protein sequence ID" value="QHT74881.1"/>
    <property type="molecule type" value="Genomic_DNA"/>
</dbReference>
<dbReference type="AlphaFoldDB" id="A0A6C0H2U9"/>